<dbReference type="EMBL" id="CP035758">
    <property type="protein sequence ID" value="QBD80696.1"/>
    <property type="molecule type" value="Genomic_DNA"/>
</dbReference>
<evidence type="ECO:0000313" key="3">
    <source>
        <dbReference type="Proteomes" id="UP000290365"/>
    </source>
</evidence>
<dbReference type="InterPro" id="IPR011008">
    <property type="entry name" value="Dimeric_a/b-barrel"/>
</dbReference>
<feature type="domain" description="ABM" evidence="1">
    <location>
        <begin position="3"/>
        <end position="92"/>
    </location>
</feature>
<dbReference type="OrthoDB" id="1495687at2"/>
<dbReference type="Pfam" id="PF03992">
    <property type="entry name" value="ABM"/>
    <property type="match status" value="1"/>
</dbReference>
<name>A0A4P6JZY0_KTERU</name>
<keyword evidence="2" id="KW-0560">Oxidoreductase</keyword>
<sequence length="101" mass="12247">MPVTYVIKFQVVPERRAQFLELLNGVLDAMRSEPMFHEAILHRDPSSEYRFMLYETWESHEDVVNVQLQRPYRRAWHEALPALLEQEREIETWEPLRADHK</sequence>
<reference evidence="2 3" key="1">
    <citation type="submission" date="2019-01" db="EMBL/GenBank/DDBJ databases">
        <title>Ktedonosporobacter rubrisoli SCAWS-G2.</title>
        <authorList>
            <person name="Huang Y."/>
            <person name="Yan B."/>
        </authorList>
    </citation>
    <scope>NUCLEOTIDE SEQUENCE [LARGE SCALE GENOMIC DNA]</scope>
    <source>
        <strain evidence="2 3">SCAWS-G2</strain>
    </source>
</reference>
<organism evidence="2 3">
    <name type="scientific">Ktedonosporobacter rubrisoli</name>
    <dbReference type="NCBI Taxonomy" id="2509675"/>
    <lineage>
        <taxon>Bacteria</taxon>
        <taxon>Bacillati</taxon>
        <taxon>Chloroflexota</taxon>
        <taxon>Ktedonobacteria</taxon>
        <taxon>Ktedonobacterales</taxon>
        <taxon>Ktedonosporobacteraceae</taxon>
        <taxon>Ktedonosporobacter</taxon>
    </lineage>
</organism>
<dbReference type="RefSeq" id="WP_129891758.1">
    <property type="nucleotide sequence ID" value="NZ_CP035758.1"/>
</dbReference>
<dbReference type="KEGG" id="kbs:EPA93_33875"/>
<evidence type="ECO:0000313" key="2">
    <source>
        <dbReference type="EMBL" id="QBD80696.1"/>
    </source>
</evidence>
<dbReference type="GO" id="GO:0004497">
    <property type="term" value="F:monooxygenase activity"/>
    <property type="evidence" value="ECO:0007669"/>
    <property type="project" value="UniProtKB-KW"/>
</dbReference>
<dbReference type="InterPro" id="IPR007138">
    <property type="entry name" value="ABM_dom"/>
</dbReference>
<keyword evidence="3" id="KW-1185">Reference proteome</keyword>
<dbReference type="SUPFAM" id="SSF54909">
    <property type="entry name" value="Dimeric alpha+beta barrel"/>
    <property type="match status" value="1"/>
</dbReference>
<dbReference type="Gene3D" id="3.30.70.100">
    <property type="match status" value="1"/>
</dbReference>
<dbReference type="PROSITE" id="PS51725">
    <property type="entry name" value="ABM"/>
    <property type="match status" value="1"/>
</dbReference>
<dbReference type="Proteomes" id="UP000290365">
    <property type="component" value="Chromosome"/>
</dbReference>
<accession>A0A4P6JZY0</accession>
<keyword evidence="2" id="KW-0503">Monooxygenase</keyword>
<evidence type="ECO:0000259" key="1">
    <source>
        <dbReference type="PROSITE" id="PS51725"/>
    </source>
</evidence>
<gene>
    <name evidence="2" type="ORF">EPA93_33875</name>
</gene>
<protein>
    <submittedName>
        <fullName evidence="2">Antibiotic biosynthesis monooxygenase</fullName>
    </submittedName>
</protein>
<proteinExistence type="predicted"/>
<dbReference type="AlphaFoldDB" id="A0A4P6JZY0"/>